<dbReference type="PANTHER" id="PTHR43434:SF23">
    <property type="entry name" value="PHOSPHOGLYCOLATE PHOSPHATASE"/>
    <property type="match status" value="1"/>
</dbReference>
<dbReference type="Pfam" id="PF13419">
    <property type="entry name" value="HAD_2"/>
    <property type="match status" value="1"/>
</dbReference>
<dbReference type="SFLD" id="SFLDS00003">
    <property type="entry name" value="Haloacid_Dehalogenase"/>
    <property type="match status" value="1"/>
</dbReference>
<name>A0A1G6RRV8_9GAMM</name>
<keyword evidence="6" id="KW-0479">Metal-binding</keyword>
<dbReference type="STRING" id="265719.SAMN04488509_10155"/>
<dbReference type="NCBIfam" id="TIGR01549">
    <property type="entry name" value="HAD-SF-IA-v1"/>
    <property type="match status" value="1"/>
</dbReference>
<reference evidence="10 11" key="1">
    <citation type="submission" date="2016-10" db="EMBL/GenBank/DDBJ databases">
        <authorList>
            <person name="de Groot N.N."/>
        </authorList>
    </citation>
    <scope>NUCLEOTIDE SEQUENCE [LARGE SCALE GENOMIC DNA]</scope>
    <source>
        <strain evidence="10 11">DSM 16957</strain>
    </source>
</reference>
<evidence type="ECO:0000256" key="5">
    <source>
        <dbReference type="ARBA" id="ARBA00013078"/>
    </source>
</evidence>
<keyword evidence="11" id="KW-1185">Reference proteome</keyword>
<evidence type="ECO:0000256" key="1">
    <source>
        <dbReference type="ARBA" id="ARBA00000830"/>
    </source>
</evidence>
<dbReference type="NCBIfam" id="TIGR01449">
    <property type="entry name" value="PGP_bact"/>
    <property type="match status" value="1"/>
</dbReference>
<evidence type="ECO:0000256" key="9">
    <source>
        <dbReference type="ARBA" id="ARBA00023277"/>
    </source>
</evidence>
<evidence type="ECO:0000256" key="2">
    <source>
        <dbReference type="ARBA" id="ARBA00001946"/>
    </source>
</evidence>
<dbReference type="InterPro" id="IPR050155">
    <property type="entry name" value="HAD-like_hydrolase_sf"/>
</dbReference>
<dbReference type="InterPro" id="IPR036412">
    <property type="entry name" value="HAD-like_sf"/>
</dbReference>
<comment type="catalytic activity">
    <reaction evidence="1">
        <text>2-phosphoglycolate + H2O = glycolate + phosphate</text>
        <dbReference type="Rhea" id="RHEA:14369"/>
        <dbReference type="ChEBI" id="CHEBI:15377"/>
        <dbReference type="ChEBI" id="CHEBI:29805"/>
        <dbReference type="ChEBI" id="CHEBI:43474"/>
        <dbReference type="ChEBI" id="CHEBI:58033"/>
        <dbReference type="EC" id="3.1.3.18"/>
    </reaction>
</comment>
<protein>
    <recommendedName>
        <fullName evidence="5">phosphoglycolate phosphatase</fullName>
        <ecNumber evidence="5">3.1.3.18</ecNumber>
    </recommendedName>
</protein>
<dbReference type="GO" id="GO:0005975">
    <property type="term" value="P:carbohydrate metabolic process"/>
    <property type="evidence" value="ECO:0007669"/>
    <property type="project" value="InterPro"/>
</dbReference>
<evidence type="ECO:0000256" key="7">
    <source>
        <dbReference type="ARBA" id="ARBA00022801"/>
    </source>
</evidence>
<dbReference type="EC" id="3.1.3.18" evidence="5"/>
<comment type="pathway">
    <text evidence="3">Organic acid metabolism; glycolate biosynthesis; glycolate from 2-phosphoglycolate: step 1/1.</text>
</comment>
<dbReference type="FunFam" id="3.40.50.1000:FF:000022">
    <property type="entry name" value="Phosphoglycolate phosphatase"/>
    <property type="match status" value="1"/>
</dbReference>
<evidence type="ECO:0000256" key="3">
    <source>
        <dbReference type="ARBA" id="ARBA00004818"/>
    </source>
</evidence>
<evidence type="ECO:0000313" key="11">
    <source>
        <dbReference type="Proteomes" id="UP000199603"/>
    </source>
</evidence>
<dbReference type="RefSeq" id="WP_091237490.1">
    <property type="nucleotide sequence ID" value="NZ_FNAG01000001.1"/>
</dbReference>
<keyword evidence="9" id="KW-0119">Carbohydrate metabolism</keyword>
<organism evidence="10 11">
    <name type="scientific">Aquimonas voraii</name>
    <dbReference type="NCBI Taxonomy" id="265719"/>
    <lineage>
        <taxon>Bacteria</taxon>
        <taxon>Pseudomonadati</taxon>
        <taxon>Pseudomonadota</taxon>
        <taxon>Gammaproteobacteria</taxon>
        <taxon>Lysobacterales</taxon>
        <taxon>Lysobacteraceae</taxon>
        <taxon>Aquimonas</taxon>
    </lineage>
</organism>
<dbReference type="EMBL" id="FNAG01000001">
    <property type="protein sequence ID" value="SDD07133.1"/>
    <property type="molecule type" value="Genomic_DNA"/>
</dbReference>
<dbReference type="SUPFAM" id="SSF56784">
    <property type="entry name" value="HAD-like"/>
    <property type="match status" value="1"/>
</dbReference>
<accession>A0A1G6RRV8</accession>
<keyword evidence="7" id="KW-0378">Hydrolase</keyword>
<dbReference type="Proteomes" id="UP000199603">
    <property type="component" value="Unassembled WGS sequence"/>
</dbReference>
<gene>
    <name evidence="10" type="ORF">SAMN04488509_10155</name>
</gene>
<sequence length="222" mass="23689">MAERGAVLFDLDGTLVDSAADLLHAANVLRARRGLEAFAMAPFRPFVSRGARAMLGASLPGFTPEDEATLAEFLGVYAEAVAAHSRLFPGVESLLDAIEARGLRWGIVTNKAEGLARPLCEALRLLPRCAVLIGGDSLPQRKPHPLPLIEACRRIEAAPAASLYLGDDPRDIEAAHAAGLRGIAVDWGYYDPAHPPGAWGAQRVISAPVHLLDEPLLRERAA</sequence>
<dbReference type="Gene3D" id="3.40.50.1000">
    <property type="entry name" value="HAD superfamily/HAD-like"/>
    <property type="match status" value="1"/>
</dbReference>
<dbReference type="OrthoDB" id="9776368at2"/>
<dbReference type="InterPro" id="IPR023198">
    <property type="entry name" value="PGP-like_dom2"/>
</dbReference>
<dbReference type="PANTHER" id="PTHR43434">
    <property type="entry name" value="PHOSPHOGLYCOLATE PHOSPHATASE"/>
    <property type="match status" value="1"/>
</dbReference>
<evidence type="ECO:0000256" key="4">
    <source>
        <dbReference type="ARBA" id="ARBA00006171"/>
    </source>
</evidence>
<dbReference type="AlphaFoldDB" id="A0A1G6RRV8"/>
<dbReference type="InterPro" id="IPR037512">
    <property type="entry name" value="PGPase_prok"/>
</dbReference>
<evidence type="ECO:0000256" key="8">
    <source>
        <dbReference type="ARBA" id="ARBA00022842"/>
    </source>
</evidence>
<dbReference type="GO" id="GO:0008967">
    <property type="term" value="F:phosphoglycolate phosphatase activity"/>
    <property type="evidence" value="ECO:0007669"/>
    <property type="project" value="UniProtKB-EC"/>
</dbReference>
<dbReference type="InterPro" id="IPR006439">
    <property type="entry name" value="HAD-SF_hydro_IA"/>
</dbReference>
<dbReference type="SFLD" id="SFLDG01129">
    <property type="entry name" value="C1.5:_HAD__Beta-PGM__Phosphata"/>
    <property type="match status" value="1"/>
</dbReference>
<evidence type="ECO:0000256" key="6">
    <source>
        <dbReference type="ARBA" id="ARBA00022723"/>
    </source>
</evidence>
<keyword evidence="8" id="KW-0460">Magnesium</keyword>
<dbReference type="GO" id="GO:0005829">
    <property type="term" value="C:cytosol"/>
    <property type="evidence" value="ECO:0007669"/>
    <property type="project" value="TreeGrafter"/>
</dbReference>
<dbReference type="InterPro" id="IPR041492">
    <property type="entry name" value="HAD_2"/>
</dbReference>
<proteinExistence type="inferred from homology"/>
<dbReference type="InterPro" id="IPR023214">
    <property type="entry name" value="HAD_sf"/>
</dbReference>
<dbReference type="GO" id="GO:0006281">
    <property type="term" value="P:DNA repair"/>
    <property type="evidence" value="ECO:0007669"/>
    <property type="project" value="TreeGrafter"/>
</dbReference>
<comment type="similarity">
    <text evidence="4">Belongs to the HAD-like hydrolase superfamily. CbbY/CbbZ/Gph/YieH family.</text>
</comment>
<comment type="cofactor">
    <cofactor evidence="2">
        <name>Mg(2+)</name>
        <dbReference type="ChEBI" id="CHEBI:18420"/>
    </cofactor>
</comment>
<evidence type="ECO:0000313" key="10">
    <source>
        <dbReference type="EMBL" id="SDD07133.1"/>
    </source>
</evidence>
<dbReference type="Gene3D" id="1.10.150.240">
    <property type="entry name" value="Putative phosphatase, domain 2"/>
    <property type="match status" value="1"/>
</dbReference>
<dbReference type="GO" id="GO:0046872">
    <property type="term" value="F:metal ion binding"/>
    <property type="evidence" value="ECO:0007669"/>
    <property type="project" value="UniProtKB-KW"/>
</dbReference>